<comment type="caution">
    <text evidence="3">The sequence shown here is derived from an EMBL/GenBank/DDBJ whole genome shotgun (WGS) entry which is preliminary data.</text>
</comment>
<dbReference type="Proteomes" id="UP000794436">
    <property type="component" value="Unassembled WGS sequence"/>
</dbReference>
<name>A0A8K1CSK4_PYTOL</name>
<gene>
    <name evidence="3" type="ORF">Poli38472_007558</name>
</gene>
<dbReference type="OrthoDB" id="124765at2759"/>
<reference evidence="3" key="1">
    <citation type="submission" date="2019-03" db="EMBL/GenBank/DDBJ databases">
        <title>Long read genome sequence of the mycoparasitic Pythium oligandrum ATCC 38472 isolated from sugarbeet rhizosphere.</title>
        <authorList>
            <person name="Gaulin E."/>
        </authorList>
    </citation>
    <scope>NUCLEOTIDE SEQUENCE</scope>
    <source>
        <strain evidence="3">ATCC 38472_TT</strain>
    </source>
</reference>
<keyword evidence="1" id="KW-0175">Coiled coil</keyword>
<proteinExistence type="predicted"/>
<protein>
    <submittedName>
        <fullName evidence="3">Uncharacterized protein</fullName>
    </submittedName>
</protein>
<feature type="coiled-coil region" evidence="1">
    <location>
        <begin position="125"/>
        <end position="152"/>
    </location>
</feature>
<dbReference type="EMBL" id="SPLM01000003">
    <property type="protein sequence ID" value="TMW67886.1"/>
    <property type="molecule type" value="Genomic_DNA"/>
</dbReference>
<evidence type="ECO:0000256" key="1">
    <source>
        <dbReference type="SAM" id="Coils"/>
    </source>
</evidence>
<feature type="compositionally biased region" description="Basic and acidic residues" evidence="2">
    <location>
        <begin position="61"/>
        <end position="72"/>
    </location>
</feature>
<organism evidence="3 4">
    <name type="scientific">Pythium oligandrum</name>
    <name type="common">Mycoparasitic fungus</name>
    <dbReference type="NCBI Taxonomy" id="41045"/>
    <lineage>
        <taxon>Eukaryota</taxon>
        <taxon>Sar</taxon>
        <taxon>Stramenopiles</taxon>
        <taxon>Oomycota</taxon>
        <taxon>Peronosporomycetes</taxon>
        <taxon>Pythiales</taxon>
        <taxon>Pythiaceae</taxon>
        <taxon>Pythium</taxon>
    </lineage>
</organism>
<accession>A0A8K1CSK4</accession>
<feature type="compositionally biased region" description="Low complexity" evidence="2">
    <location>
        <begin position="30"/>
        <end position="40"/>
    </location>
</feature>
<feature type="region of interest" description="Disordered" evidence="2">
    <location>
        <begin position="25"/>
        <end position="48"/>
    </location>
</feature>
<feature type="region of interest" description="Disordered" evidence="2">
    <location>
        <begin position="53"/>
        <end position="72"/>
    </location>
</feature>
<evidence type="ECO:0000313" key="4">
    <source>
        <dbReference type="Proteomes" id="UP000794436"/>
    </source>
</evidence>
<dbReference type="AlphaFoldDB" id="A0A8K1CSK4"/>
<sequence length="412" mass="47047">MVESDEETVAAVAAFIDAFYDPDAAEQTTSESVNSEVSSSPIDSHEDVERALEKRKRNHKGPNDAREHQRQELQNLREEEKALRAKLMLLVMNKLSRSSQKGNMRDDRALVAMWKDITTRQRRRRRIVEAENTRLRERVQEQRRVIENLQLMLASQLVETSNPKDPLYSPAWKAICANDDPGNRTRVLAELASQLREQYNATDAWVKESRRLGDHSSPYVVSRMTVVSATQVAVETVNSRRVPFNYRVAGDLHWAKGNNYVCQVMDYFNEQVVVDSNETVLTAKAFSDEGDPDSSRGIRLRTYAASQKFVDKDRVAIVNASRSESVHVRHKSLPDLTVEERYWMVFYASETNPDDACYVLSASRVILDLESRLADVPHAVGDLFEYFSSRSHLYMDLGLESLEDWILGEANS</sequence>
<evidence type="ECO:0000313" key="3">
    <source>
        <dbReference type="EMBL" id="TMW67886.1"/>
    </source>
</evidence>
<evidence type="ECO:0000256" key="2">
    <source>
        <dbReference type="SAM" id="MobiDB-lite"/>
    </source>
</evidence>
<keyword evidence="4" id="KW-1185">Reference proteome</keyword>